<dbReference type="SFLD" id="SFLDS00032">
    <property type="entry name" value="Radical_SAM_3-amino-3-carboxyp"/>
    <property type="match status" value="1"/>
</dbReference>
<dbReference type="GO" id="GO:0051536">
    <property type="term" value="F:iron-sulfur cluster binding"/>
    <property type="evidence" value="ECO:0007669"/>
    <property type="project" value="UniProtKB-KW"/>
</dbReference>
<evidence type="ECO:0000256" key="2">
    <source>
        <dbReference type="ARBA" id="ARBA00005156"/>
    </source>
</evidence>
<evidence type="ECO:0000256" key="3">
    <source>
        <dbReference type="ARBA" id="ARBA00006179"/>
    </source>
</evidence>
<keyword evidence="6" id="KW-0411">Iron-sulfur</keyword>
<dbReference type="GO" id="GO:0006979">
    <property type="term" value="P:response to oxidative stress"/>
    <property type="evidence" value="ECO:0007669"/>
    <property type="project" value="EnsemblPlants"/>
</dbReference>
<keyword evidence="5" id="KW-0408">Iron</keyword>
<protein>
    <recommendedName>
        <fullName evidence="10">2-(3-amino-3-carboxypropyl)histidine synthase</fullName>
    </recommendedName>
</protein>
<dbReference type="GO" id="GO:0005829">
    <property type="term" value="C:cytosol"/>
    <property type="evidence" value="ECO:0007669"/>
    <property type="project" value="EnsemblPlants"/>
</dbReference>
<feature type="region of interest" description="Disordered" evidence="7">
    <location>
        <begin position="498"/>
        <end position="525"/>
    </location>
</feature>
<accession>A0A5J9SXE1</accession>
<gene>
    <name evidence="8" type="ORF">EJB05_50848</name>
</gene>
<dbReference type="Pfam" id="PF01866">
    <property type="entry name" value="Diphthamide_syn"/>
    <property type="match status" value="1"/>
</dbReference>
<evidence type="ECO:0000256" key="1">
    <source>
        <dbReference type="ARBA" id="ARBA00001966"/>
    </source>
</evidence>
<dbReference type="GO" id="GO:0046872">
    <property type="term" value="F:metal ion binding"/>
    <property type="evidence" value="ECO:0007669"/>
    <property type="project" value="UniProtKB-KW"/>
</dbReference>
<dbReference type="InterPro" id="IPR042263">
    <property type="entry name" value="DPH1/DPH2_1"/>
</dbReference>
<keyword evidence="4" id="KW-0479">Metal-binding</keyword>
<sequence length="525" mass="57651">MDDIDSRYEVPRTAAFLRDRAYTRVALQFPDEMLKDAAAVARALRRELGGGGVRVFVMADTAYNSCCVDEVGASYIDAQCVVHYGHACMSPTSNLPAFFVFGKAPLDVNACAGSLLECLRKSNKRVLVLYGLEYAYALSDIKRAVQESCKSCPCNAEVWYADVLCSVMSPSSTSTEENECPQSSGNSCTRGLSIDSDAATYLSSCSSMEQSGSTLKYSLGGVTWHISAEDSIDDYLIFWIGQDNSAFANIELTFNKCEIVRYDAIANHLSSDFSHLMKILRRRYFLVEKAKDANIIGILVGTLGVGTLIANYIAENYYEVLAGYLHIIEQMKELIKAAGKKSYTLVMGRPNSAKLANFPECEVFVYVSCAQTALLDSKEFLAPVITPFEAVLAFSRGRKWTGEYLLDFKDLITSDKPEIVSTMEEARFSFIKGGYVEDSCPQENEEQSETSLSLAEVTEKALSIQNPNKDAVLYQGGAMTSIDYLKARSYRGLTGEYGDTAPDSVLAGRTGRAASYSHEKTQGPQ</sequence>
<evidence type="ECO:0000256" key="4">
    <source>
        <dbReference type="ARBA" id="ARBA00022723"/>
    </source>
</evidence>
<dbReference type="NCBIfam" id="TIGR00322">
    <property type="entry name" value="diphth2_R"/>
    <property type="match status" value="1"/>
</dbReference>
<dbReference type="AlphaFoldDB" id="A0A5J9SXE1"/>
<dbReference type="FunFam" id="3.40.50.11860:FF:000001">
    <property type="entry name" value="2-(3-amino-3-carboxypropyl)histidine synthase subunit 2"/>
    <property type="match status" value="1"/>
</dbReference>
<comment type="caution">
    <text evidence="8">The sequence shown here is derived from an EMBL/GenBank/DDBJ whole genome shotgun (WGS) entry which is preliminary data.</text>
</comment>
<proteinExistence type="inferred from homology"/>
<reference evidence="8 9" key="1">
    <citation type="journal article" date="2019" name="Sci. Rep.">
        <title>A high-quality genome of Eragrostis curvula grass provides insights into Poaceae evolution and supports new strategies to enhance forage quality.</title>
        <authorList>
            <person name="Carballo J."/>
            <person name="Santos B.A.C.M."/>
            <person name="Zappacosta D."/>
            <person name="Garbus I."/>
            <person name="Selva J.P."/>
            <person name="Gallo C.A."/>
            <person name="Diaz A."/>
            <person name="Albertini E."/>
            <person name="Caccamo M."/>
            <person name="Echenique V."/>
        </authorList>
    </citation>
    <scope>NUCLEOTIDE SEQUENCE [LARGE SCALE GENOMIC DNA]</scope>
    <source>
        <strain evidence="9">cv. Victoria</strain>
        <tissue evidence="8">Leaf</tissue>
    </source>
</reference>
<keyword evidence="9" id="KW-1185">Reference proteome</keyword>
<comment type="similarity">
    <text evidence="3">Belongs to the DPH1/DPH2 family. DPH2 subfamily.</text>
</comment>
<dbReference type="Gramene" id="TVU03660">
    <property type="protein sequence ID" value="TVU03660"/>
    <property type="gene ID" value="EJB05_50848"/>
</dbReference>
<name>A0A5J9SXE1_9POAL</name>
<dbReference type="SFLD" id="SFLDG01121">
    <property type="entry name" value="Diphthamide_biosynthesis"/>
    <property type="match status" value="1"/>
</dbReference>
<dbReference type="InterPro" id="IPR016435">
    <property type="entry name" value="DPH1/DPH2"/>
</dbReference>
<dbReference type="PANTHER" id="PTHR10762">
    <property type="entry name" value="DIPHTHAMIDE BIOSYNTHESIS PROTEIN"/>
    <property type="match status" value="1"/>
</dbReference>
<dbReference type="UniPathway" id="UPA00559"/>
<dbReference type="FunFam" id="3.40.50.11840:FF:000004">
    <property type="entry name" value="2-(3-amino-3-carboxypropyl)histidine synthase subunit 2"/>
    <property type="match status" value="1"/>
</dbReference>
<organism evidence="8 9">
    <name type="scientific">Eragrostis curvula</name>
    <name type="common">weeping love grass</name>
    <dbReference type="NCBI Taxonomy" id="38414"/>
    <lineage>
        <taxon>Eukaryota</taxon>
        <taxon>Viridiplantae</taxon>
        <taxon>Streptophyta</taxon>
        <taxon>Embryophyta</taxon>
        <taxon>Tracheophyta</taxon>
        <taxon>Spermatophyta</taxon>
        <taxon>Magnoliopsida</taxon>
        <taxon>Liliopsida</taxon>
        <taxon>Poales</taxon>
        <taxon>Poaceae</taxon>
        <taxon>PACMAD clade</taxon>
        <taxon>Chloridoideae</taxon>
        <taxon>Eragrostideae</taxon>
        <taxon>Eragrostidinae</taxon>
        <taxon>Eragrostis</taxon>
    </lineage>
</organism>
<dbReference type="Gene3D" id="3.40.50.11860">
    <property type="entry name" value="Diphthamide synthesis DPH1/DPH2 domain 3"/>
    <property type="match status" value="1"/>
</dbReference>
<dbReference type="EMBL" id="RWGY01000163">
    <property type="protein sequence ID" value="TVU03660.1"/>
    <property type="molecule type" value="Genomic_DNA"/>
</dbReference>
<evidence type="ECO:0000256" key="5">
    <source>
        <dbReference type="ARBA" id="ARBA00023004"/>
    </source>
</evidence>
<evidence type="ECO:0000256" key="7">
    <source>
        <dbReference type="SAM" id="MobiDB-lite"/>
    </source>
</evidence>
<dbReference type="GO" id="GO:0090560">
    <property type="term" value="F:2-(3-amino-3-carboxypropyl)histidine synthase activity"/>
    <property type="evidence" value="ECO:0007669"/>
    <property type="project" value="InterPro"/>
</dbReference>
<evidence type="ECO:0008006" key="10">
    <source>
        <dbReference type="Google" id="ProtNLM"/>
    </source>
</evidence>
<dbReference type="GO" id="GO:0017183">
    <property type="term" value="P:protein histidyl modification to diphthamide"/>
    <property type="evidence" value="ECO:0007669"/>
    <property type="project" value="UniProtKB-UniPathway"/>
</dbReference>
<dbReference type="PANTHER" id="PTHR10762:SF2">
    <property type="entry name" value="2-(3-AMINO-3-CARBOXYPROPYL)HISTIDINE SYNTHASE SUBUNIT 2"/>
    <property type="match status" value="1"/>
</dbReference>
<dbReference type="InterPro" id="IPR042265">
    <property type="entry name" value="DPH1/DPH2_3"/>
</dbReference>
<evidence type="ECO:0000313" key="8">
    <source>
        <dbReference type="EMBL" id="TVU03660.1"/>
    </source>
</evidence>
<evidence type="ECO:0000313" key="9">
    <source>
        <dbReference type="Proteomes" id="UP000324897"/>
    </source>
</evidence>
<comment type="pathway">
    <text evidence="2">Protein modification; peptidyl-diphthamide biosynthesis.</text>
</comment>
<comment type="cofactor">
    <cofactor evidence="1">
        <name>[4Fe-4S] cluster</name>
        <dbReference type="ChEBI" id="CHEBI:49883"/>
    </cofactor>
</comment>
<dbReference type="Gene3D" id="3.40.50.11840">
    <property type="entry name" value="Diphthamide synthesis DPH1/DPH2 domain 1"/>
    <property type="match status" value="1"/>
</dbReference>
<dbReference type="Proteomes" id="UP000324897">
    <property type="component" value="Unassembled WGS sequence"/>
</dbReference>
<evidence type="ECO:0000256" key="6">
    <source>
        <dbReference type="ARBA" id="ARBA00023014"/>
    </source>
</evidence>